<name>A0A2P5EJS2_TREOI</name>
<dbReference type="PROSITE" id="PS50879">
    <property type="entry name" value="RNASE_H_1"/>
    <property type="match status" value="1"/>
</dbReference>
<dbReference type="PANTHER" id="PTHR47723">
    <property type="entry name" value="OS05G0353850 PROTEIN"/>
    <property type="match status" value="1"/>
</dbReference>
<dbReference type="SUPFAM" id="SSF53098">
    <property type="entry name" value="Ribonuclease H-like"/>
    <property type="match status" value="1"/>
</dbReference>
<organism evidence="2 3">
    <name type="scientific">Trema orientale</name>
    <name type="common">Charcoal tree</name>
    <name type="synonym">Celtis orientalis</name>
    <dbReference type="NCBI Taxonomy" id="63057"/>
    <lineage>
        <taxon>Eukaryota</taxon>
        <taxon>Viridiplantae</taxon>
        <taxon>Streptophyta</taxon>
        <taxon>Embryophyta</taxon>
        <taxon>Tracheophyta</taxon>
        <taxon>Spermatophyta</taxon>
        <taxon>Magnoliopsida</taxon>
        <taxon>eudicotyledons</taxon>
        <taxon>Gunneridae</taxon>
        <taxon>Pentapetalae</taxon>
        <taxon>rosids</taxon>
        <taxon>fabids</taxon>
        <taxon>Rosales</taxon>
        <taxon>Cannabaceae</taxon>
        <taxon>Trema</taxon>
    </lineage>
</organism>
<dbReference type="InterPro" id="IPR053151">
    <property type="entry name" value="RNase_H-like"/>
</dbReference>
<protein>
    <submittedName>
        <fullName evidence="2">Ribonuclease H</fullName>
    </submittedName>
</protein>
<dbReference type="Proteomes" id="UP000237000">
    <property type="component" value="Unassembled WGS sequence"/>
</dbReference>
<evidence type="ECO:0000313" key="2">
    <source>
        <dbReference type="EMBL" id="PON85791.1"/>
    </source>
</evidence>
<sequence length="237" mass="27287">MKSSLFLGKVHCILIHIYCSLVKIIYRETFKMLAFRNLWRCQNQISIISQNPFRLLLRNYHNKEPVPVSWEKPEIGWAKLNFDGSSKGRAGKASIGGVIRNHKAEFLMGYAESIGRANSTIAELTALRRGLELVLENGWSHVWLEGDAKTLVEIIVKRRQVRCAEVQKHVSHINSIIPELNSCIVSHIYREGNRTADKLAKMGHYLEKPQVWLNPPDEVLPLVLEDAEGKIFFRRRY</sequence>
<evidence type="ECO:0000313" key="3">
    <source>
        <dbReference type="Proteomes" id="UP000237000"/>
    </source>
</evidence>
<keyword evidence="3" id="KW-1185">Reference proteome</keyword>
<dbReference type="AlphaFoldDB" id="A0A2P5EJS2"/>
<dbReference type="InterPro" id="IPR044730">
    <property type="entry name" value="RNase_H-like_dom_plant"/>
</dbReference>
<dbReference type="InterPro" id="IPR012337">
    <property type="entry name" value="RNaseH-like_sf"/>
</dbReference>
<dbReference type="InterPro" id="IPR002156">
    <property type="entry name" value="RNaseH_domain"/>
</dbReference>
<comment type="caution">
    <text evidence="2">The sequence shown here is derived from an EMBL/GenBank/DDBJ whole genome shotgun (WGS) entry which is preliminary data.</text>
</comment>
<dbReference type="EMBL" id="JXTC01000142">
    <property type="protein sequence ID" value="PON85791.1"/>
    <property type="molecule type" value="Genomic_DNA"/>
</dbReference>
<feature type="domain" description="RNase H type-1" evidence="1">
    <location>
        <begin position="74"/>
        <end position="205"/>
    </location>
</feature>
<dbReference type="FunFam" id="3.30.420.10:FF:000076">
    <property type="entry name" value="RBR-type E3 ubiquitin transferase"/>
    <property type="match status" value="1"/>
</dbReference>
<accession>A0A2P5EJS2</accession>
<dbReference type="Gene3D" id="3.30.420.10">
    <property type="entry name" value="Ribonuclease H-like superfamily/Ribonuclease H"/>
    <property type="match status" value="1"/>
</dbReference>
<dbReference type="GO" id="GO:0003676">
    <property type="term" value="F:nucleic acid binding"/>
    <property type="evidence" value="ECO:0007669"/>
    <property type="project" value="InterPro"/>
</dbReference>
<proteinExistence type="predicted"/>
<dbReference type="CDD" id="cd06222">
    <property type="entry name" value="RNase_H_like"/>
    <property type="match status" value="1"/>
</dbReference>
<dbReference type="PANTHER" id="PTHR47723:SF23">
    <property type="entry name" value="REVERSE TRANSCRIPTASE-LIKE PROTEIN"/>
    <property type="match status" value="1"/>
</dbReference>
<dbReference type="Pfam" id="PF13456">
    <property type="entry name" value="RVT_3"/>
    <property type="match status" value="1"/>
</dbReference>
<dbReference type="InterPro" id="IPR036397">
    <property type="entry name" value="RNaseH_sf"/>
</dbReference>
<dbReference type="STRING" id="63057.A0A2P5EJS2"/>
<dbReference type="InParanoid" id="A0A2P5EJS2"/>
<dbReference type="GO" id="GO:0004523">
    <property type="term" value="F:RNA-DNA hybrid ribonuclease activity"/>
    <property type="evidence" value="ECO:0007669"/>
    <property type="project" value="InterPro"/>
</dbReference>
<gene>
    <name evidence="2" type="ORF">TorRG33x02_184000</name>
</gene>
<evidence type="ECO:0000259" key="1">
    <source>
        <dbReference type="PROSITE" id="PS50879"/>
    </source>
</evidence>
<reference evidence="3" key="1">
    <citation type="submission" date="2016-06" db="EMBL/GenBank/DDBJ databases">
        <title>Parallel loss of symbiosis genes in relatives of nitrogen-fixing non-legume Parasponia.</title>
        <authorList>
            <person name="Van Velzen R."/>
            <person name="Holmer R."/>
            <person name="Bu F."/>
            <person name="Rutten L."/>
            <person name="Van Zeijl A."/>
            <person name="Liu W."/>
            <person name="Santuari L."/>
            <person name="Cao Q."/>
            <person name="Sharma T."/>
            <person name="Shen D."/>
            <person name="Roswanjaya Y."/>
            <person name="Wardhani T."/>
            <person name="Kalhor M.S."/>
            <person name="Jansen J."/>
            <person name="Van den Hoogen J."/>
            <person name="Gungor B."/>
            <person name="Hartog M."/>
            <person name="Hontelez J."/>
            <person name="Verver J."/>
            <person name="Yang W.-C."/>
            <person name="Schijlen E."/>
            <person name="Repin R."/>
            <person name="Schilthuizen M."/>
            <person name="Schranz E."/>
            <person name="Heidstra R."/>
            <person name="Miyata K."/>
            <person name="Fedorova E."/>
            <person name="Kohlen W."/>
            <person name="Bisseling T."/>
            <person name="Smit S."/>
            <person name="Geurts R."/>
        </authorList>
    </citation>
    <scope>NUCLEOTIDE SEQUENCE [LARGE SCALE GENOMIC DNA]</scope>
    <source>
        <strain evidence="3">cv. RG33-2</strain>
    </source>
</reference>
<dbReference type="OrthoDB" id="1184220at2759"/>